<dbReference type="CDD" id="cd07505">
    <property type="entry name" value="HAD_BPGM-like"/>
    <property type="match status" value="1"/>
</dbReference>
<dbReference type="AlphaFoldDB" id="A0A9D9EPD3"/>
<reference evidence="1" key="1">
    <citation type="submission" date="2020-10" db="EMBL/GenBank/DDBJ databases">
        <authorList>
            <person name="Gilroy R."/>
        </authorList>
    </citation>
    <scope>NUCLEOTIDE SEQUENCE</scope>
    <source>
        <strain evidence="1">B3-4054</strain>
    </source>
</reference>
<dbReference type="SUPFAM" id="SSF56784">
    <property type="entry name" value="HAD-like"/>
    <property type="match status" value="1"/>
</dbReference>
<organism evidence="1 2">
    <name type="scientific">Candidatus Avitreponema avistercoris</name>
    <dbReference type="NCBI Taxonomy" id="2840705"/>
    <lineage>
        <taxon>Bacteria</taxon>
        <taxon>Pseudomonadati</taxon>
        <taxon>Spirochaetota</taxon>
        <taxon>Spirochaetia</taxon>
        <taxon>Spirochaetales</taxon>
        <taxon>Candidatus Avitreponema</taxon>
    </lineage>
</organism>
<dbReference type="Proteomes" id="UP000823616">
    <property type="component" value="Unassembled WGS sequence"/>
</dbReference>
<dbReference type="InterPro" id="IPR006439">
    <property type="entry name" value="HAD-SF_hydro_IA"/>
</dbReference>
<proteinExistence type="predicted"/>
<dbReference type="PANTHER" id="PTHR43481">
    <property type="entry name" value="FRUCTOSE-1-PHOSPHATE PHOSPHATASE"/>
    <property type="match status" value="1"/>
</dbReference>
<dbReference type="Gene3D" id="1.10.150.240">
    <property type="entry name" value="Putative phosphatase, domain 2"/>
    <property type="match status" value="1"/>
</dbReference>
<dbReference type="GO" id="GO:0050308">
    <property type="term" value="F:sugar-phosphatase activity"/>
    <property type="evidence" value="ECO:0007669"/>
    <property type="project" value="TreeGrafter"/>
</dbReference>
<sequence length="232" mass="24947">MKISGIVFDMDGVLLDTERISEQAWHAAAEKTASPEAGAMYAVCTGMTMPKIRAALEERTGTECASAFLAAWNGEFDRIAARGGIPAMPFAQETLAALQGRYRLALASSTFSGRVRPQLEAAGLLRFFEVLVTGDMVQNGKPDPEIYLRACSALDLPPESCVAVEDSPNGIASAFAAGLKPVMIPDRIKPDAETLSRLWRRCASLREFAQIAQKGFAPENSCAGDLDVFSVR</sequence>
<accession>A0A9D9EPD3</accession>
<gene>
    <name evidence="1" type="ORF">IAA96_08825</name>
</gene>
<dbReference type="EMBL" id="JADIMS010000163">
    <property type="protein sequence ID" value="MBO8451189.1"/>
    <property type="molecule type" value="Genomic_DNA"/>
</dbReference>
<dbReference type="InterPro" id="IPR023198">
    <property type="entry name" value="PGP-like_dom2"/>
</dbReference>
<reference evidence="1" key="2">
    <citation type="journal article" date="2021" name="PeerJ">
        <title>Extensive microbial diversity within the chicken gut microbiome revealed by metagenomics and culture.</title>
        <authorList>
            <person name="Gilroy R."/>
            <person name="Ravi A."/>
            <person name="Getino M."/>
            <person name="Pursley I."/>
            <person name="Horton D.L."/>
            <person name="Alikhan N.F."/>
            <person name="Baker D."/>
            <person name="Gharbi K."/>
            <person name="Hall N."/>
            <person name="Watson M."/>
            <person name="Adriaenssens E.M."/>
            <person name="Foster-Nyarko E."/>
            <person name="Jarju S."/>
            <person name="Secka A."/>
            <person name="Antonio M."/>
            <person name="Oren A."/>
            <person name="Chaudhuri R.R."/>
            <person name="La Ragione R."/>
            <person name="Hildebrand F."/>
            <person name="Pallen M.J."/>
        </authorList>
    </citation>
    <scope>NUCLEOTIDE SEQUENCE</scope>
    <source>
        <strain evidence="1">B3-4054</strain>
    </source>
</reference>
<protein>
    <submittedName>
        <fullName evidence="1">HAD family phosphatase</fullName>
    </submittedName>
</protein>
<dbReference type="Gene3D" id="3.40.50.1000">
    <property type="entry name" value="HAD superfamily/HAD-like"/>
    <property type="match status" value="1"/>
</dbReference>
<dbReference type="InterPro" id="IPR051806">
    <property type="entry name" value="HAD-like_SPP"/>
</dbReference>
<dbReference type="InterPro" id="IPR036412">
    <property type="entry name" value="HAD-like_sf"/>
</dbReference>
<comment type="caution">
    <text evidence="1">The sequence shown here is derived from an EMBL/GenBank/DDBJ whole genome shotgun (WGS) entry which is preliminary data.</text>
</comment>
<dbReference type="SFLD" id="SFLDG01135">
    <property type="entry name" value="C1.5.6:_HAD__Beta-PGM__Phospha"/>
    <property type="match status" value="1"/>
</dbReference>
<dbReference type="InterPro" id="IPR023214">
    <property type="entry name" value="HAD_sf"/>
</dbReference>
<dbReference type="PANTHER" id="PTHR43481:SF4">
    <property type="entry name" value="GLYCEROL-1-PHOSPHATE PHOSPHOHYDROLASE 1-RELATED"/>
    <property type="match status" value="1"/>
</dbReference>
<dbReference type="SFLD" id="SFLDG01129">
    <property type="entry name" value="C1.5:_HAD__Beta-PGM__Phosphata"/>
    <property type="match status" value="1"/>
</dbReference>
<dbReference type="SFLD" id="SFLDS00003">
    <property type="entry name" value="Haloacid_Dehalogenase"/>
    <property type="match status" value="1"/>
</dbReference>
<dbReference type="Pfam" id="PF00702">
    <property type="entry name" value="Hydrolase"/>
    <property type="match status" value="1"/>
</dbReference>
<evidence type="ECO:0000313" key="2">
    <source>
        <dbReference type="Proteomes" id="UP000823616"/>
    </source>
</evidence>
<name>A0A9D9EPD3_9SPIR</name>
<evidence type="ECO:0000313" key="1">
    <source>
        <dbReference type="EMBL" id="MBO8451189.1"/>
    </source>
</evidence>
<dbReference type="PRINTS" id="PR00413">
    <property type="entry name" value="HADHALOGNASE"/>
</dbReference>
<dbReference type="NCBIfam" id="TIGR01509">
    <property type="entry name" value="HAD-SF-IA-v3"/>
    <property type="match status" value="1"/>
</dbReference>